<dbReference type="InterPro" id="IPR052053">
    <property type="entry name" value="IM_YidH-like"/>
</dbReference>
<evidence type="ECO:0000313" key="8">
    <source>
        <dbReference type="EMBL" id="TFK50030.1"/>
    </source>
</evidence>
<proteinExistence type="predicted"/>
<sequence length="116" mass="12362">LVLVNSGSVARDHLANERTVLAYVRTSLALASMGVALVQFLSVTEHNILVRRFARPLGAIGILLGLFTLVIGVARYFMAQKALTQGVFPVARASLFIVGLTLALLVSVIFSILVAV</sequence>
<feature type="non-terminal residue" evidence="8">
    <location>
        <position position="116"/>
    </location>
</feature>
<name>A0A5C3MXV8_9AGAM</name>
<keyword evidence="4 6" id="KW-1133">Transmembrane helix</keyword>
<keyword evidence="5 6" id="KW-0472">Membrane</keyword>
<feature type="domain" description="DUF202" evidence="7">
    <location>
        <begin position="11"/>
        <end position="81"/>
    </location>
</feature>
<protein>
    <recommendedName>
        <fullName evidence="7">DUF202 domain-containing protein</fullName>
    </recommendedName>
</protein>
<dbReference type="GO" id="GO:0005886">
    <property type="term" value="C:plasma membrane"/>
    <property type="evidence" value="ECO:0007669"/>
    <property type="project" value="UniProtKB-SubCell"/>
</dbReference>
<evidence type="ECO:0000256" key="3">
    <source>
        <dbReference type="ARBA" id="ARBA00022692"/>
    </source>
</evidence>
<evidence type="ECO:0000256" key="5">
    <source>
        <dbReference type="ARBA" id="ARBA00023136"/>
    </source>
</evidence>
<evidence type="ECO:0000256" key="4">
    <source>
        <dbReference type="ARBA" id="ARBA00022989"/>
    </source>
</evidence>
<comment type="subcellular location">
    <subcellularLocation>
        <location evidence="1">Cell membrane</location>
        <topology evidence="1">Multi-pass membrane protein</topology>
    </subcellularLocation>
</comment>
<evidence type="ECO:0000256" key="2">
    <source>
        <dbReference type="ARBA" id="ARBA00022475"/>
    </source>
</evidence>
<dbReference type="Pfam" id="PF02656">
    <property type="entry name" value="DUF202"/>
    <property type="match status" value="1"/>
</dbReference>
<accession>A0A5C3MXV8</accession>
<evidence type="ECO:0000259" key="7">
    <source>
        <dbReference type="Pfam" id="PF02656"/>
    </source>
</evidence>
<dbReference type="AlphaFoldDB" id="A0A5C3MXV8"/>
<gene>
    <name evidence="8" type="ORF">OE88DRAFT_1600063</name>
</gene>
<feature type="non-terminal residue" evidence="8">
    <location>
        <position position="1"/>
    </location>
</feature>
<reference evidence="8 9" key="1">
    <citation type="journal article" date="2019" name="Nat. Ecol. Evol.">
        <title>Megaphylogeny resolves global patterns of mushroom evolution.</title>
        <authorList>
            <person name="Varga T."/>
            <person name="Krizsan K."/>
            <person name="Foldi C."/>
            <person name="Dima B."/>
            <person name="Sanchez-Garcia M."/>
            <person name="Sanchez-Ramirez S."/>
            <person name="Szollosi G.J."/>
            <person name="Szarkandi J.G."/>
            <person name="Papp V."/>
            <person name="Albert L."/>
            <person name="Andreopoulos W."/>
            <person name="Angelini C."/>
            <person name="Antonin V."/>
            <person name="Barry K.W."/>
            <person name="Bougher N.L."/>
            <person name="Buchanan P."/>
            <person name="Buyck B."/>
            <person name="Bense V."/>
            <person name="Catcheside P."/>
            <person name="Chovatia M."/>
            <person name="Cooper J."/>
            <person name="Damon W."/>
            <person name="Desjardin D."/>
            <person name="Finy P."/>
            <person name="Geml J."/>
            <person name="Haridas S."/>
            <person name="Hughes K."/>
            <person name="Justo A."/>
            <person name="Karasinski D."/>
            <person name="Kautmanova I."/>
            <person name="Kiss B."/>
            <person name="Kocsube S."/>
            <person name="Kotiranta H."/>
            <person name="LaButti K.M."/>
            <person name="Lechner B.E."/>
            <person name="Liimatainen K."/>
            <person name="Lipzen A."/>
            <person name="Lukacs Z."/>
            <person name="Mihaltcheva S."/>
            <person name="Morgado L.N."/>
            <person name="Niskanen T."/>
            <person name="Noordeloos M.E."/>
            <person name="Ohm R.A."/>
            <person name="Ortiz-Santana B."/>
            <person name="Ovrebo C."/>
            <person name="Racz N."/>
            <person name="Riley R."/>
            <person name="Savchenko A."/>
            <person name="Shiryaev A."/>
            <person name="Soop K."/>
            <person name="Spirin V."/>
            <person name="Szebenyi C."/>
            <person name="Tomsovsky M."/>
            <person name="Tulloss R.E."/>
            <person name="Uehling J."/>
            <person name="Grigoriev I.V."/>
            <person name="Vagvolgyi C."/>
            <person name="Papp T."/>
            <person name="Martin F.M."/>
            <person name="Miettinen O."/>
            <person name="Hibbett D.S."/>
            <person name="Nagy L.G."/>
        </authorList>
    </citation>
    <scope>NUCLEOTIDE SEQUENCE [LARGE SCALE GENOMIC DNA]</scope>
    <source>
        <strain evidence="8 9">OMC1185</strain>
    </source>
</reference>
<evidence type="ECO:0000256" key="6">
    <source>
        <dbReference type="SAM" id="Phobius"/>
    </source>
</evidence>
<dbReference type="EMBL" id="ML213514">
    <property type="protein sequence ID" value="TFK50030.1"/>
    <property type="molecule type" value="Genomic_DNA"/>
</dbReference>
<dbReference type="PANTHER" id="PTHR34187">
    <property type="entry name" value="FGR18P"/>
    <property type="match status" value="1"/>
</dbReference>
<evidence type="ECO:0000313" key="9">
    <source>
        <dbReference type="Proteomes" id="UP000305948"/>
    </source>
</evidence>
<dbReference type="InterPro" id="IPR003807">
    <property type="entry name" value="DUF202"/>
</dbReference>
<keyword evidence="3 6" id="KW-0812">Transmembrane</keyword>
<keyword evidence="9" id="KW-1185">Reference proteome</keyword>
<dbReference type="OrthoDB" id="199599at2759"/>
<feature type="transmembrane region" description="Helical" evidence="6">
    <location>
        <begin position="90"/>
        <end position="115"/>
    </location>
</feature>
<dbReference type="Proteomes" id="UP000305948">
    <property type="component" value="Unassembled WGS sequence"/>
</dbReference>
<feature type="transmembrane region" description="Helical" evidence="6">
    <location>
        <begin position="20"/>
        <end position="41"/>
    </location>
</feature>
<feature type="transmembrane region" description="Helical" evidence="6">
    <location>
        <begin position="53"/>
        <end position="78"/>
    </location>
</feature>
<evidence type="ECO:0000256" key="1">
    <source>
        <dbReference type="ARBA" id="ARBA00004651"/>
    </source>
</evidence>
<organism evidence="8 9">
    <name type="scientific">Heliocybe sulcata</name>
    <dbReference type="NCBI Taxonomy" id="5364"/>
    <lineage>
        <taxon>Eukaryota</taxon>
        <taxon>Fungi</taxon>
        <taxon>Dikarya</taxon>
        <taxon>Basidiomycota</taxon>
        <taxon>Agaricomycotina</taxon>
        <taxon>Agaricomycetes</taxon>
        <taxon>Gloeophyllales</taxon>
        <taxon>Gloeophyllaceae</taxon>
        <taxon>Heliocybe</taxon>
    </lineage>
</organism>
<dbReference type="PANTHER" id="PTHR34187:SF2">
    <property type="entry name" value="DUF202 DOMAIN-CONTAINING PROTEIN"/>
    <property type="match status" value="1"/>
</dbReference>
<keyword evidence="2" id="KW-1003">Cell membrane</keyword>